<dbReference type="GO" id="GO:0008270">
    <property type="term" value="F:zinc ion binding"/>
    <property type="evidence" value="ECO:0007669"/>
    <property type="project" value="UniProtKB-KW"/>
</dbReference>
<comment type="similarity">
    <text evidence="1 6">Belongs to the Frigida family.</text>
</comment>
<dbReference type="InterPro" id="IPR013083">
    <property type="entry name" value="Znf_RING/FYVE/PHD"/>
</dbReference>
<accession>A0AAD4XM20</accession>
<evidence type="ECO:0000313" key="8">
    <source>
        <dbReference type="Proteomes" id="UP001202328"/>
    </source>
</evidence>
<keyword evidence="6" id="KW-0217">Developmental protein</keyword>
<dbReference type="PANTHER" id="PTHR31791:SF41">
    <property type="entry name" value="FRIGIDA-LIKE PROTEIN"/>
    <property type="match status" value="1"/>
</dbReference>
<keyword evidence="3 6" id="KW-0221">Differentiation</keyword>
<dbReference type="EMBL" id="JAJJMB010007966">
    <property type="protein sequence ID" value="KAI3926621.1"/>
    <property type="molecule type" value="Genomic_DNA"/>
</dbReference>
<dbReference type="GO" id="GO:0009908">
    <property type="term" value="P:flower development"/>
    <property type="evidence" value="ECO:0007669"/>
    <property type="project" value="UniProtKB-KW"/>
</dbReference>
<keyword evidence="5 6" id="KW-0287">Flowering</keyword>
<dbReference type="GO" id="GO:0030154">
    <property type="term" value="P:cell differentiation"/>
    <property type="evidence" value="ECO:0007669"/>
    <property type="project" value="UniProtKB-KW"/>
</dbReference>
<evidence type="ECO:0000256" key="6">
    <source>
        <dbReference type="RuleBase" id="RU364012"/>
    </source>
</evidence>
<dbReference type="InterPro" id="IPR011011">
    <property type="entry name" value="Znf_FYVE_PHD"/>
</dbReference>
<comment type="caution">
    <text evidence="7">The sequence shown here is derived from an EMBL/GenBank/DDBJ whole genome shotgun (WGS) entry which is preliminary data.</text>
</comment>
<keyword evidence="4" id="KW-0862">Zinc</keyword>
<evidence type="ECO:0000313" key="7">
    <source>
        <dbReference type="EMBL" id="KAI3926621.1"/>
    </source>
</evidence>
<sequence length="596" mass="67645">MVECLRSGQPNSTNLLQVEACQKCGVRGYADLLVYCDVCQIYAEHVYCLDTISKVTQKVVQWSCEQCVPLYFHKQVSLRPSQIVEETKGKQLRDNENVYARRITDQPQSVENLLPNSQLNQQTVTADAEAVRSISKKSFSEQSGKALIEQEAQMNVSINSVQYKEIQEYFEDKTGWLKNRFNELEGIEKAFVEKKSEIRTLIAKKVATVDVEKQAMLDRVQEQEDIAVAAIIGARKEFIAHRVATVKEQAMLDQVQEQKGIGVIEAQNNSSIHTVGCLGRQQCLRQFCQDMDAKSLLNYITENKNYMGAVCDEISVALKSAPEPAHLVLDLLKGFYPSPGPATSRVKESRRDSEDRECIHRSCLMLIESVAPLVLGGDELLDHKTKRRAKVIADDWKFRLGSCDPTCRNSSLDVEVFLKLLTVFEITTEIDEEELCKLVLAVSHRLHIPDLCHSLGLTNKIPVLVEGLISRRRQIDAVHFVQAFKLEESFPPAPLLQTYLRDLRRDIQIKNTSSGGDVRIKNKAHMKELAAIKSVIKCIEKYKLEADYPLHPLQRRLIQLEGTTEWSHHLRVTAVNIFDYRRADFGFLTWGQVADV</sequence>
<dbReference type="PANTHER" id="PTHR31791">
    <property type="entry name" value="FRIGIDA-LIKE PROTEIN 3-RELATED"/>
    <property type="match status" value="1"/>
</dbReference>
<keyword evidence="2" id="KW-0863">Zinc-finger</keyword>
<proteinExistence type="inferred from homology"/>
<dbReference type="AlphaFoldDB" id="A0AAD4XM20"/>
<dbReference type="Proteomes" id="UP001202328">
    <property type="component" value="Unassembled WGS sequence"/>
</dbReference>
<organism evidence="7 8">
    <name type="scientific">Papaver atlanticum</name>
    <dbReference type="NCBI Taxonomy" id="357466"/>
    <lineage>
        <taxon>Eukaryota</taxon>
        <taxon>Viridiplantae</taxon>
        <taxon>Streptophyta</taxon>
        <taxon>Embryophyta</taxon>
        <taxon>Tracheophyta</taxon>
        <taxon>Spermatophyta</taxon>
        <taxon>Magnoliopsida</taxon>
        <taxon>Ranunculales</taxon>
        <taxon>Papaveraceae</taxon>
        <taxon>Papaveroideae</taxon>
        <taxon>Papaver</taxon>
    </lineage>
</organism>
<dbReference type="Gene3D" id="3.30.40.10">
    <property type="entry name" value="Zinc/RING finger domain, C3HC4 (zinc finger)"/>
    <property type="match status" value="1"/>
</dbReference>
<evidence type="ECO:0000256" key="2">
    <source>
        <dbReference type="ARBA" id="ARBA00022771"/>
    </source>
</evidence>
<gene>
    <name evidence="7" type="ORF">MKW98_014268</name>
</gene>
<evidence type="ECO:0000256" key="1">
    <source>
        <dbReference type="ARBA" id="ARBA00008956"/>
    </source>
</evidence>
<name>A0AAD4XM20_9MAGN</name>
<dbReference type="Pfam" id="PF07899">
    <property type="entry name" value="Frigida"/>
    <property type="match status" value="1"/>
</dbReference>
<dbReference type="InterPro" id="IPR012474">
    <property type="entry name" value="Frigida"/>
</dbReference>
<reference evidence="7" key="1">
    <citation type="submission" date="2022-04" db="EMBL/GenBank/DDBJ databases">
        <title>A functionally conserved STORR gene fusion in Papaver species that diverged 16.8 million years ago.</title>
        <authorList>
            <person name="Catania T."/>
        </authorList>
    </citation>
    <scope>NUCLEOTIDE SEQUENCE</scope>
    <source>
        <strain evidence="7">S-188037</strain>
    </source>
</reference>
<keyword evidence="2" id="KW-0479">Metal-binding</keyword>
<protein>
    <recommendedName>
        <fullName evidence="6">FRIGIDA-like protein</fullName>
    </recommendedName>
</protein>
<keyword evidence="8" id="KW-1185">Reference proteome</keyword>
<evidence type="ECO:0000256" key="4">
    <source>
        <dbReference type="ARBA" id="ARBA00022833"/>
    </source>
</evidence>
<evidence type="ECO:0000256" key="5">
    <source>
        <dbReference type="ARBA" id="ARBA00023089"/>
    </source>
</evidence>
<evidence type="ECO:0000256" key="3">
    <source>
        <dbReference type="ARBA" id="ARBA00022782"/>
    </source>
</evidence>
<dbReference type="SUPFAM" id="SSF57903">
    <property type="entry name" value="FYVE/PHD zinc finger"/>
    <property type="match status" value="1"/>
</dbReference>